<evidence type="ECO:0000256" key="1">
    <source>
        <dbReference type="SAM" id="MobiDB-lite"/>
    </source>
</evidence>
<comment type="caution">
    <text evidence="2">The sequence shown here is derived from an EMBL/GenBank/DDBJ whole genome shotgun (WGS) entry which is preliminary data.</text>
</comment>
<dbReference type="EMBL" id="CM029046">
    <property type="protein sequence ID" value="KAG2590395.1"/>
    <property type="molecule type" value="Genomic_DNA"/>
</dbReference>
<feature type="region of interest" description="Disordered" evidence="1">
    <location>
        <begin position="1"/>
        <end position="29"/>
    </location>
</feature>
<proteinExistence type="predicted"/>
<gene>
    <name evidence="2" type="ORF">PVAP13_5NG264240</name>
</gene>
<evidence type="ECO:0000313" key="3">
    <source>
        <dbReference type="Proteomes" id="UP000823388"/>
    </source>
</evidence>
<sequence length="106" mass="11591">MDARAGNGEPVQNKTCHHAGQTRYTTNPPSFQRSILQAAVALTSGWPGRRTCRRGWGAVRPAAGKRGRRWGLEPDGLNAAVDTAHDACRPAGWRSWRGRGRAVDRC</sequence>
<organism evidence="2 3">
    <name type="scientific">Panicum virgatum</name>
    <name type="common">Blackwell switchgrass</name>
    <dbReference type="NCBI Taxonomy" id="38727"/>
    <lineage>
        <taxon>Eukaryota</taxon>
        <taxon>Viridiplantae</taxon>
        <taxon>Streptophyta</taxon>
        <taxon>Embryophyta</taxon>
        <taxon>Tracheophyta</taxon>
        <taxon>Spermatophyta</taxon>
        <taxon>Magnoliopsida</taxon>
        <taxon>Liliopsida</taxon>
        <taxon>Poales</taxon>
        <taxon>Poaceae</taxon>
        <taxon>PACMAD clade</taxon>
        <taxon>Panicoideae</taxon>
        <taxon>Panicodae</taxon>
        <taxon>Paniceae</taxon>
        <taxon>Panicinae</taxon>
        <taxon>Panicum</taxon>
        <taxon>Panicum sect. Hiantes</taxon>
    </lineage>
</organism>
<reference evidence="2" key="1">
    <citation type="submission" date="2020-05" db="EMBL/GenBank/DDBJ databases">
        <title>WGS assembly of Panicum virgatum.</title>
        <authorList>
            <person name="Lovell J.T."/>
            <person name="Jenkins J."/>
            <person name="Shu S."/>
            <person name="Juenger T.E."/>
            <person name="Schmutz J."/>
        </authorList>
    </citation>
    <scope>NUCLEOTIDE SEQUENCE</scope>
    <source>
        <strain evidence="2">AP13</strain>
    </source>
</reference>
<dbReference type="AlphaFoldDB" id="A0A8T0RZD3"/>
<accession>A0A8T0RZD3</accession>
<evidence type="ECO:0000313" key="2">
    <source>
        <dbReference type="EMBL" id="KAG2590395.1"/>
    </source>
</evidence>
<name>A0A8T0RZD3_PANVG</name>
<protein>
    <submittedName>
        <fullName evidence="2">Uncharacterized protein</fullName>
    </submittedName>
</protein>
<dbReference type="Proteomes" id="UP000823388">
    <property type="component" value="Chromosome 5N"/>
</dbReference>
<keyword evidence="3" id="KW-1185">Reference proteome</keyword>